<evidence type="ECO:0000313" key="3">
    <source>
        <dbReference type="Proteomes" id="UP000221011"/>
    </source>
</evidence>
<sequence length="76" mass="8008">MFDKLLAILGDQLHLPVEGLTPETTLADAELDSLALVELSLILEKSLGFEIPEDSLTGVSTLGDVVGLMENAGTRA</sequence>
<dbReference type="SUPFAM" id="SSF47336">
    <property type="entry name" value="ACP-like"/>
    <property type="match status" value="1"/>
</dbReference>
<evidence type="ECO:0000259" key="1">
    <source>
        <dbReference type="PROSITE" id="PS50075"/>
    </source>
</evidence>
<name>A0A291QHJ4_9ACTN</name>
<dbReference type="InterPro" id="IPR036736">
    <property type="entry name" value="ACP-like_sf"/>
</dbReference>
<dbReference type="RefSeq" id="WP_098245437.1">
    <property type="nucleotide sequence ID" value="NZ_CP022685.1"/>
</dbReference>
<dbReference type="EMBL" id="CP022685">
    <property type="protein sequence ID" value="ATL31280.1"/>
    <property type="molecule type" value="Genomic_DNA"/>
</dbReference>
<dbReference type="Proteomes" id="UP000221011">
    <property type="component" value="Chromosome"/>
</dbReference>
<dbReference type="KEGG" id="sfk:KY5_6262c"/>
<accession>A0A291QHJ4</accession>
<dbReference type="AlphaFoldDB" id="A0A291QHJ4"/>
<feature type="domain" description="Carrier" evidence="1">
    <location>
        <begin position="1"/>
        <end position="73"/>
    </location>
</feature>
<dbReference type="Pfam" id="PF00550">
    <property type="entry name" value="PP-binding"/>
    <property type="match status" value="1"/>
</dbReference>
<organism evidence="2 3">
    <name type="scientific">Streptomyces formicae</name>
    <dbReference type="NCBI Taxonomy" id="1616117"/>
    <lineage>
        <taxon>Bacteria</taxon>
        <taxon>Bacillati</taxon>
        <taxon>Actinomycetota</taxon>
        <taxon>Actinomycetes</taxon>
        <taxon>Kitasatosporales</taxon>
        <taxon>Streptomycetaceae</taxon>
        <taxon>Streptomyces</taxon>
    </lineage>
</organism>
<reference evidence="2 3" key="1">
    <citation type="submission" date="2017-08" db="EMBL/GenBank/DDBJ databases">
        <title>Complete Genome Sequence of Streptomyces formicae KY5, the formicamycin producer.</title>
        <authorList>
            <person name="Holmes N.A."/>
            <person name="Devine R."/>
            <person name="Qin Z."/>
            <person name="Seipke R.F."/>
            <person name="Wilkinson B."/>
            <person name="Hutchings M.I."/>
        </authorList>
    </citation>
    <scope>NUCLEOTIDE SEQUENCE [LARGE SCALE GENOMIC DNA]</scope>
    <source>
        <strain evidence="2 3">KY5</strain>
    </source>
</reference>
<keyword evidence="3" id="KW-1185">Reference proteome</keyword>
<dbReference type="InterPro" id="IPR009081">
    <property type="entry name" value="PP-bd_ACP"/>
</dbReference>
<dbReference type="Gene3D" id="1.10.1200.10">
    <property type="entry name" value="ACP-like"/>
    <property type="match status" value="1"/>
</dbReference>
<evidence type="ECO:0000313" key="2">
    <source>
        <dbReference type="EMBL" id="ATL31280.1"/>
    </source>
</evidence>
<proteinExistence type="predicted"/>
<gene>
    <name evidence="2" type="ORF">KY5_6262c</name>
</gene>
<protein>
    <recommendedName>
        <fullName evidence="1">Carrier domain-containing protein</fullName>
    </recommendedName>
</protein>
<dbReference type="PROSITE" id="PS50075">
    <property type="entry name" value="CARRIER"/>
    <property type="match status" value="1"/>
</dbReference>